<dbReference type="PANTHER" id="PTHR35848">
    <property type="entry name" value="OXALATE-BINDING PROTEIN"/>
    <property type="match status" value="1"/>
</dbReference>
<dbReference type="RefSeq" id="WP_197015665.1">
    <property type="nucleotide sequence ID" value="NZ_BAABES010000003.1"/>
</dbReference>
<name>A0A931DTH7_9ACTN</name>
<evidence type="ECO:0000313" key="4">
    <source>
        <dbReference type="Proteomes" id="UP000614047"/>
    </source>
</evidence>
<dbReference type="InterPro" id="IPR013096">
    <property type="entry name" value="Cupin_2"/>
</dbReference>
<evidence type="ECO:0000259" key="2">
    <source>
        <dbReference type="Pfam" id="PF07883"/>
    </source>
</evidence>
<accession>A0A931DTH7</accession>
<dbReference type="Gene3D" id="2.60.120.10">
    <property type="entry name" value="Jelly Rolls"/>
    <property type="match status" value="1"/>
</dbReference>
<dbReference type="Proteomes" id="UP000614047">
    <property type="component" value="Unassembled WGS sequence"/>
</dbReference>
<evidence type="ECO:0000256" key="1">
    <source>
        <dbReference type="ARBA" id="ARBA00022723"/>
    </source>
</evidence>
<feature type="domain" description="Cupin type-2" evidence="2">
    <location>
        <begin position="46"/>
        <end position="112"/>
    </location>
</feature>
<dbReference type="SUPFAM" id="SSF51182">
    <property type="entry name" value="RmlC-like cupins"/>
    <property type="match status" value="1"/>
</dbReference>
<dbReference type="AlphaFoldDB" id="A0A931DTH7"/>
<dbReference type="Pfam" id="PF07883">
    <property type="entry name" value="Cupin_2"/>
    <property type="match status" value="1"/>
</dbReference>
<evidence type="ECO:0000313" key="3">
    <source>
        <dbReference type="EMBL" id="MBG6093627.1"/>
    </source>
</evidence>
<gene>
    <name evidence="3" type="ORF">IW256_007740</name>
</gene>
<protein>
    <submittedName>
        <fullName evidence="3">Monooxygenase</fullName>
    </submittedName>
</protein>
<dbReference type="EMBL" id="JADOUA010000001">
    <property type="protein sequence ID" value="MBG6093627.1"/>
    <property type="molecule type" value="Genomic_DNA"/>
</dbReference>
<dbReference type="InterPro" id="IPR016672">
    <property type="entry name" value="Polyketide_Synth_CurC_prd"/>
</dbReference>
<dbReference type="PIRSF" id="PIRSF016602">
    <property type="entry name" value="CurC_prd"/>
    <property type="match status" value="1"/>
</dbReference>
<dbReference type="PANTHER" id="PTHR35848:SF9">
    <property type="entry name" value="SLL1358 PROTEIN"/>
    <property type="match status" value="1"/>
</dbReference>
<dbReference type="InterPro" id="IPR014710">
    <property type="entry name" value="RmlC-like_jellyroll"/>
</dbReference>
<sequence>MNRPRTPLELFKVAASDVPAYHRLGGATRVLLEQSSALTSAGFMALLDLEPGECVTEHYHPYSDEHVYIANGEIVALVNDDEVVLNAREAVLIRRGSRHRYENRGDRPATAVLFLGPLAPRADLGHVETERAPRPQAAPPRVGDAP</sequence>
<dbReference type="GO" id="GO:0004497">
    <property type="term" value="F:monooxygenase activity"/>
    <property type="evidence" value="ECO:0007669"/>
    <property type="project" value="UniProtKB-KW"/>
</dbReference>
<dbReference type="GO" id="GO:0046872">
    <property type="term" value="F:metal ion binding"/>
    <property type="evidence" value="ECO:0007669"/>
    <property type="project" value="UniProtKB-KW"/>
</dbReference>
<keyword evidence="3" id="KW-0560">Oxidoreductase</keyword>
<comment type="caution">
    <text evidence="3">The sequence shown here is derived from an EMBL/GenBank/DDBJ whole genome shotgun (WGS) entry which is preliminary data.</text>
</comment>
<keyword evidence="3" id="KW-0503">Monooxygenase</keyword>
<keyword evidence="4" id="KW-1185">Reference proteome</keyword>
<dbReference type="InterPro" id="IPR011051">
    <property type="entry name" value="RmlC_Cupin_sf"/>
</dbReference>
<proteinExistence type="predicted"/>
<reference evidence="3" key="1">
    <citation type="submission" date="2020-11" db="EMBL/GenBank/DDBJ databases">
        <title>Sequencing the genomes of 1000 actinobacteria strains.</title>
        <authorList>
            <person name="Klenk H.-P."/>
        </authorList>
    </citation>
    <scope>NUCLEOTIDE SEQUENCE</scope>
    <source>
        <strain evidence="3">DSM 43175</strain>
    </source>
</reference>
<dbReference type="InterPro" id="IPR051610">
    <property type="entry name" value="GPI/OXD"/>
</dbReference>
<organism evidence="3 4">
    <name type="scientific">Actinomadura viridis</name>
    <dbReference type="NCBI Taxonomy" id="58110"/>
    <lineage>
        <taxon>Bacteria</taxon>
        <taxon>Bacillati</taxon>
        <taxon>Actinomycetota</taxon>
        <taxon>Actinomycetes</taxon>
        <taxon>Streptosporangiales</taxon>
        <taxon>Thermomonosporaceae</taxon>
        <taxon>Actinomadura</taxon>
    </lineage>
</organism>
<keyword evidence="1" id="KW-0479">Metal-binding</keyword>